<dbReference type="EMBL" id="SNSC02000015">
    <property type="protein sequence ID" value="TID17986.1"/>
    <property type="molecule type" value="Genomic_DNA"/>
</dbReference>
<dbReference type="Gene3D" id="1.20.90.10">
    <property type="entry name" value="Phospholipase A2 domain"/>
    <property type="match status" value="1"/>
</dbReference>
<comment type="caution">
    <text evidence="2">The sequence shown here is derived from an EMBL/GenBank/DDBJ whole genome shotgun (WGS) entry which is preliminary data.</text>
</comment>
<dbReference type="Pfam" id="PF09056">
    <property type="entry name" value="Phospholip_A2_3"/>
    <property type="match status" value="1"/>
</dbReference>
<evidence type="ECO:0000256" key="1">
    <source>
        <dbReference type="SAM" id="SignalP"/>
    </source>
</evidence>
<sequence length="202" mass="22536">MISQLFTTLFILPTTLASVISINTAAEGPCDFSAFSKLAFNTSVPDWYKTFTSNTRPSCFEWCSDACSSSPDSYPATKDGGKVSFKPVCARHDFSYRNLKRLGQFNEVNKKTADKKLRDGMVEACGRHENCVEAAKYIYYPIVRMYNWPEAEHNKWDGDEGKGNTKCSVFPGCCANHEDPKPCGREDPLPGQHKGDSTCMAR</sequence>
<dbReference type="OrthoDB" id="5120271at2759"/>
<accession>A0A4Z1NPR7</accession>
<dbReference type="SUPFAM" id="SSF48619">
    <property type="entry name" value="Phospholipase A2, PLA2"/>
    <property type="match status" value="1"/>
</dbReference>
<dbReference type="InterPro" id="IPR036444">
    <property type="entry name" value="PLipase_A2_dom_sf"/>
</dbReference>
<dbReference type="GO" id="GO:0004623">
    <property type="term" value="F:phospholipase A2 activity"/>
    <property type="evidence" value="ECO:0007669"/>
    <property type="project" value="InterPro"/>
</dbReference>
<feature type="chain" id="PRO_5021262113" evidence="1">
    <location>
        <begin position="18"/>
        <end position="202"/>
    </location>
</feature>
<dbReference type="STRING" id="86259.A0A4Z1NPR7"/>
<dbReference type="InterPro" id="IPR015141">
    <property type="entry name" value="PLipase_A2_prok/fun"/>
</dbReference>
<evidence type="ECO:0000313" key="3">
    <source>
        <dbReference type="Proteomes" id="UP000298493"/>
    </source>
</evidence>
<keyword evidence="3" id="KW-1185">Reference proteome</keyword>
<dbReference type="GO" id="GO:0006644">
    <property type="term" value="P:phospholipid metabolic process"/>
    <property type="evidence" value="ECO:0007669"/>
    <property type="project" value="InterPro"/>
</dbReference>
<proteinExistence type="predicted"/>
<reference evidence="2 3" key="1">
    <citation type="submission" date="2019-04" db="EMBL/GenBank/DDBJ databases">
        <title>High contiguity whole genome sequence and gene annotation resource for two Venturia nashicola isolates.</title>
        <authorList>
            <person name="Prokchorchik M."/>
            <person name="Won K."/>
            <person name="Lee Y."/>
            <person name="Choi E.D."/>
            <person name="Segonzac C."/>
            <person name="Sohn K.H."/>
        </authorList>
    </citation>
    <scope>NUCLEOTIDE SEQUENCE [LARGE SCALE GENOMIC DNA]</scope>
    <source>
        <strain evidence="2 3">PRI2</strain>
    </source>
</reference>
<protein>
    <submittedName>
        <fullName evidence="2">Uncharacterized protein</fullName>
    </submittedName>
</protein>
<evidence type="ECO:0000313" key="2">
    <source>
        <dbReference type="EMBL" id="TID17986.1"/>
    </source>
</evidence>
<gene>
    <name evidence="2" type="ORF">E6O75_ATG10631</name>
</gene>
<keyword evidence="1" id="KW-0732">Signal</keyword>
<dbReference type="GO" id="GO:0050482">
    <property type="term" value="P:arachidonate secretion"/>
    <property type="evidence" value="ECO:0007669"/>
    <property type="project" value="InterPro"/>
</dbReference>
<dbReference type="AlphaFoldDB" id="A0A4Z1NPR7"/>
<dbReference type="Proteomes" id="UP000298493">
    <property type="component" value="Unassembled WGS sequence"/>
</dbReference>
<organism evidence="2 3">
    <name type="scientific">Venturia nashicola</name>
    <dbReference type="NCBI Taxonomy" id="86259"/>
    <lineage>
        <taxon>Eukaryota</taxon>
        <taxon>Fungi</taxon>
        <taxon>Dikarya</taxon>
        <taxon>Ascomycota</taxon>
        <taxon>Pezizomycotina</taxon>
        <taxon>Dothideomycetes</taxon>
        <taxon>Pleosporomycetidae</taxon>
        <taxon>Venturiales</taxon>
        <taxon>Venturiaceae</taxon>
        <taxon>Venturia</taxon>
    </lineage>
</organism>
<feature type="signal peptide" evidence="1">
    <location>
        <begin position="1"/>
        <end position="17"/>
    </location>
</feature>
<name>A0A4Z1NPR7_9PEZI</name>